<sequence length="194" mass="22120">MILLSLAREAPRGRMTWRDETARKIDTEQVEKDRQAWGREQERLRREALHPFGVECSTELIDLIRGEFVPTMCGERASPSSILLKPRGSRQGRWWTPRPTNLIGWKLFAPIKNGNLNPLLAVCDDGQIVIIDTRPVVTSRVAIDRTLSIDNAVSGYEIVELYRGYTSSHSTAYSIVDVLRANAELHVRRVWGMH</sequence>
<organism evidence="1 2">
    <name type="scientific">Candidatus Protofrankia datiscae</name>
    <dbReference type="NCBI Taxonomy" id="2716812"/>
    <lineage>
        <taxon>Bacteria</taxon>
        <taxon>Bacillati</taxon>
        <taxon>Actinomycetota</taxon>
        <taxon>Actinomycetes</taxon>
        <taxon>Frankiales</taxon>
        <taxon>Frankiaceae</taxon>
        <taxon>Protofrankia</taxon>
    </lineage>
</organism>
<dbReference type="RefSeq" id="WP_013875609.1">
    <property type="nucleotide sequence ID" value="NC_015656.1"/>
</dbReference>
<accession>F8AX49</accession>
<dbReference type="Proteomes" id="UP000001549">
    <property type="component" value="Chromosome"/>
</dbReference>
<protein>
    <submittedName>
        <fullName evidence="1">Uncharacterized protein</fullName>
    </submittedName>
</protein>
<reference evidence="1 2" key="1">
    <citation type="submission" date="2011-05" db="EMBL/GenBank/DDBJ databases">
        <title>Complete sequence of chromosome of Frankia symbiont of Datisca glomerata.</title>
        <authorList>
            <consortium name="US DOE Joint Genome Institute"/>
            <person name="Lucas S."/>
            <person name="Han J."/>
            <person name="Lapidus A."/>
            <person name="Cheng J.-F."/>
            <person name="Goodwin L."/>
            <person name="Pitluck S."/>
            <person name="Peters L."/>
            <person name="Mikhailova N."/>
            <person name="Chertkov O."/>
            <person name="Teshima H."/>
            <person name="Han C."/>
            <person name="Tapia R."/>
            <person name="Land M."/>
            <person name="Hauser L."/>
            <person name="Kyrpides N."/>
            <person name="Ivanova N."/>
            <person name="Pagani I."/>
            <person name="Berry A."/>
            <person name="Pawlowski K."/>
            <person name="Persson T."/>
            <person name="Vanden Heuvel B."/>
            <person name="Benson D."/>
            <person name="Woyke T."/>
        </authorList>
    </citation>
    <scope>NUCLEOTIDE SEQUENCE [LARGE SCALE GENOMIC DNA]</scope>
    <source>
        <strain evidence="2">4085684</strain>
    </source>
</reference>
<name>F8AX49_9ACTN</name>
<dbReference type="AlphaFoldDB" id="F8AX49"/>
<dbReference type="HOGENOM" id="CLU_1400693_0_0_11"/>
<evidence type="ECO:0000313" key="2">
    <source>
        <dbReference type="Proteomes" id="UP000001549"/>
    </source>
</evidence>
<dbReference type="KEGG" id="fsy:FsymDg_4516"/>
<gene>
    <name evidence="1" type="ordered locus">FsymDg_4516</name>
</gene>
<proteinExistence type="predicted"/>
<dbReference type="EMBL" id="CP002801">
    <property type="protein sequence ID" value="AEH11764.1"/>
    <property type="molecule type" value="Genomic_DNA"/>
</dbReference>
<keyword evidence="2" id="KW-1185">Reference proteome</keyword>
<evidence type="ECO:0000313" key="1">
    <source>
        <dbReference type="EMBL" id="AEH11764.1"/>
    </source>
</evidence>